<dbReference type="EMBL" id="AE014184">
    <property type="protein sequence ID" value="AAO44198.1"/>
    <property type="molecule type" value="Genomic_DNA"/>
</dbReference>
<sequence length="89" mass="10671">MHEFLCIPYSWGTVLVLIEYTLLAYTLSYLHSHLHTVSYQEWLFGGFTRFIRVTQGCYPRDQTDQFCDCCYLVSVYLLSDRLERVVLFW</sequence>
<dbReference type="AlphaFoldDB" id="Q83GX7"/>
<protein>
    <submittedName>
        <fullName evidence="1">Uncharacterized protein</fullName>
    </submittedName>
</protein>
<dbReference type="KEGG" id="twh:TWT_101"/>
<gene>
    <name evidence="1" type="ordered locus">TWT_101</name>
</gene>
<reference evidence="1 2" key="1">
    <citation type="journal article" date="2003" name="Genome Res.">
        <title>Tropheryma whipplei twist: a human pathogenic Actinobacteria with a reduced genome.</title>
        <authorList>
            <person name="Raoult D."/>
            <person name="Ogata H."/>
            <person name="Audic S."/>
            <person name="Robert C."/>
            <person name="Suhre K."/>
            <person name="Drancourt M."/>
            <person name="Claverie J.-M."/>
        </authorList>
    </citation>
    <scope>NUCLEOTIDE SEQUENCE [LARGE SCALE GENOMIC DNA]</scope>
    <source>
        <strain evidence="1 2">Twist</strain>
    </source>
</reference>
<dbReference type="Proteomes" id="UP000002200">
    <property type="component" value="Chromosome"/>
</dbReference>
<name>Q83GX7_TROWT</name>
<accession>Q83GX7</accession>
<keyword evidence="2" id="KW-1185">Reference proteome</keyword>
<proteinExistence type="predicted"/>
<dbReference type="HOGENOM" id="CLU_2453742_0_0_11"/>
<evidence type="ECO:0000313" key="1">
    <source>
        <dbReference type="EMBL" id="AAO44198.1"/>
    </source>
</evidence>
<evidence type="ECO:0000313" key="2">
    <source>
        <dbReference type="Proteomes" id="UP000002200"/>
    </source>
</evidence>
<organism evidence="1 2">
    <name type="scientific">Tropheryma whipplei (strain Twist)</name>
    <name type="common">Whipple's bacillus</name>
    <dbReference type="NCBI Taxonomy" id="203267"/>
    <lineage>
        <taxon>Bacteria</taxon>
        <taxon>Bacillati</taxon>
        <taxon>Actinomycetota</taxon>
        <taxon>Actinomycetes</taxon>
        <taxon>Micrococcales</taxon>
        <taxon>Tropherymataceae</taxon>
        <taxon>Tropheryma</taxon>
    </lineage>
</organism>